<evidence type="ECO:0000256" key="7">
    <source>
        <dbReference type="ARBA" id="ARBA00022833"/>
    </source>
</evidence>
<dbReference type="PANTHER" id="PTHR22770:SF13">
    <property type="entry name" value="RING-TYPE DOMAIN-CONTAINING PROTEIN"/>
    <property type="match status" value="1"/>
</dbReference>
<dbReference type="GO" id="GO:0061630">
    <property type="term" value="F:ubiquitin protein ligase activity"/>
    <property type="evidence" value="ECO:0000318"/>
    <property type="project" value="GO_Central"/>
</dbReference>
<keyword evidence="2" id="KW-0808">Transferase</keyword>
<dbReference type="OrthoDB" id="311800at2759"/>
<evidence type="ECO:0000256" key="3">
    <source>
        <dbReference type="ARBA" id="ARBA00022723"/>
    </source>
</evidence>
<dbReference type="PROSITE" id="PS51873">
    <property type="entry name" value="TRIAD"/>
    <property type="match status" value="1"/>
</dbReference>
<dbReference type="CDD" id="cd20335">
    <property type="entry name" value="BRcat_RBR"/>
    <property type="match status" value="1"/>
</dbReference>
<dbReference type="GO" id="GO:0000151">
    <property type="term" value="C:ubiquitin ligase complex"/>
    <property type="evidence" value="ECO:0000318"/>
    <property type="project" value="GO_Central"/>
</dbReference>
<keyword evidence="4" id="KW-0677">Repeat</keyword>
<evidence type="ECO:0000313" key="11">
    <source>
        <dbReference type="Proteomes" id="UP000000600"/>
    </source>
</evidence>
<comment type="pathway">
    <text evidence="1">Protein modification; protein ubiquitination.</text>
</comment>
<feature type="transmembrane region" description="Helical" evidence="8">
    <location>
        <begin position="327"/>
        <end position="350"/>
    </location>
</feature>
<keyword evidence="5" id="KW-0863">Zinc-finger</keyword>
<dbReference type="eggNOG" id="KOG1815">
    <property type="taxonomic scope" value="Eukaryota"/>
</dbReference>
<dbReference type="GO" id="GO:0031624">
    <property type="term" value="F:ubiquitin conjugating enzyme binding"/>
    <property type="evidence" value="ECO:0000318"/>
    <property type="project" value="GO_Central"/>
</dbReference>
<evidence type="ECO:0000313" key="10">
    <source>
        <dbReference type="EMBL" id="CAK66525.1"/>
    </source>
</evidence>
<dbReference type="SMART" id="SM00647">
    <property type="entry name" value="IBR"/>
    <property type="match status" value="1"/>
</dbReference>
<proteinExistence type="predicted"/>
<dbReference type="Pfam" id="PF01485">
    <property type="entry name" value="IBR"/>
    <property type="match status" value="1"/>
</dbReference>
<protein>
    <recommendedName>
        <fullName evidence="9">RING-type domain-containing protein</fullName>
    </recommendedName>
</protein>
<dbReference type="Gene3D" id="1.20.120.1750">
    <property type="match status" value="1"/>
</dbReference>
<dbReference type="GO" id="GO:0008270">
    <property type="term" value="F:zinc ion binding"/>
    <property type="evidence" value="ECO:0007669"/>
    <property type="project" value="UniProtKB-KW"/>
</dbReference>
<evidence type="ECO:0000256" key="8">
    <source>
        <dbReference type="SAM" id="Phobius"/>
    </source>
</evidence>
<dbReference type="AlphaFoldDB" id="A0C6V8"/>
<dbReference type="CDD" id="cd20336">
    <property type="entry name" value="Rcat_RBR"/>
    <property type="match status" value="1"/>
</dbReference>
<dbReference type="OMA" id="CQTEFCK"/>
<keyword evidence="8" id="KW-1133">Transmembrane helix</keyword>
<dbReference type="GO" id="GO:0005737">
    <property type="term" value="C:cytoplasm"/>
    <property type="evidence" value="ECO:0000318"/>
    <property type="project" value="GO_Central"/>
</dbReference>
<evidence type="ECO:0000259" key="9">
    <source>
        <dbReference type="PROSITE" id="PS51873"/>
    </source>
</evidence>
<dbReference type="InParanoid" id="A0C6V8"/>
<dbReference type="EMBL" id="CT868045">
    <property type="protein sequence ID" value="CAK66525.1"/>
    <property type="molecule type" value="Genomic_DNA"/>
</dbReference>
<gene>
    <name evidence="10" type="ORF">GSPATT00035654001</name>
</gene>
<accession>A0C6V8</accession>
<dbReference type="FunFam" id="3.30.40.10:FF:001616">
    <property type="entry name" value="RBR-type E3 ubiquitin transferase"/>
    <property type="match status" value="1"/>
</dbReference>
<dbReference type="KEGG" id="ptm:GSPATT00035654001"/>
<evidence type="ECO:0000256" key="6">
    <source>
        <dbReference type="ARBA" id="ARBA00022786"/>
    </source>
</evidence>
<evidence type="ECO:0000256" key="1">
    <source>
        <dbReference type="ARBA" id="ARBA00004906"/>
    </source>
</evidence>
<keyword evidence="8" id="KW-0812">Transmembrane</keyword>
<dbReference type="InterPro" id="IPR002867">
    <property type="entry name" value="IBR_dom"/>
</dbReference>
<dbReference type="HOGENOM" id="CLU_635320_0_0_1"/>
<keyword evidence="11" id="KW-1185">Reference proteome</keyword>
<dbReference type="PANTHER" id="PTHR22770">
    <property type="entry name" value="UBIQUITIN CONJUGATING ENZYME 7 INTERACTING PROTEIN-RELATED"/>
    <property type="match status" value="1"/>
</dbReference>
<evidence type="ECO:0000256" key="5">
    <source>
        <dbReference type="ARBA" id="ARBA00022771"/>
    </source>
</evidence>
<organism evidence="10 11">
    <name type="scientific">Paramecium tetraurelia</name>
    <dbReference type="NCBI Taxonomy" id="5888"/>
    <lineage>
        <taxon>Eukaryota</taxon>
        <taxon>Sar</taxon>
        <taxon>Alveolata</taxon>
        <taxon>Ciliophora</taxon>
        <taxon>Intramacronucleata</taxon>
        <taxon>Oligohymenophorea</taxon>
        <taxon>Peniculida</taxon>
        <taxon>Parameciidae</taxon>
        <taxon>Paramecium</taxon>
    </lineage>
</organism>
<feature type="domain" description="RING-type" evidence="9">
    <location>
        <begin position="116"/>
        <end position="314"/>
    </location>
</feature>
<keyword evidence="7" id="KW-0862">Zinc</keyword>
<dbReference type="Proteomes" id="UP000000600">
    <property type="component" value="Unassembled WGS sequence"/>
</dbReference>
<evidence type="ECO:0000256" key="2">
    <source>
        <dbReference type="ARBA" id="ARBA00022679"/>
    </source>
</evidence>
<name>A0C6V8_PARTE</name>
<dbReference type="InterPro" id="IPR013083">
    <property type="entry name" value="Znf_RING/FYVE/PHD"/>
</dbReference>
<dbReference type="Pfam" id="PF22191">
    <property type="entry name" value="IBR_1"/>
    <property type="match status" value="1"/>
</dbReference>
<dbReference type="InterPro" id="IPR044066">
    <property type="entry name" value="TRIAD_supradom"/>
</dbReference>
<dbReference type="SUPFAM" id="SSF57850">
    <property type="entry name" value="RING/U-box"/>
    <property type="match status" value="3"/>
</dbReference>
<reference evidence="10 11" key="1">
    <citation type="journal article" date="2006" name="Nature">
        <title>Global trends of whole-genome duplications revealed by the ciliate Paramecium tetraurelia.</title>
        <authorList>
            <consortium name="Genoscope"/>
            <person name="Aury J.-M."/>
            <person name="Jaillon O."/>
            <person name="Duret L."/>
            <person name="Noel B."/>
            <person name="Jubin C."/>
            <person name="Porcel B.M."/>
            <person name="Segurens B."/>
            <person name="Daubin V."/>
            <person name="Anthouard V."/>
            <person name="Aiach N."/>
            <person name="Arnaiz O."/>
            <person name="Billaut A."/>
            <person name="Beisson J."/>
            <person name="Blanc I."/>
            <person name="Bouhouche K."/>
            <person name="Camara F."/>
            <person name="Duharcourt S."/>
            <person name="Guigo R."/>
            <person name="Gogendeau D."/>
            <person name="Katinka M."/>
            <person name="Keller A.-M."/>
            <person name="Kissmehl R."/>
            <person name="Klotz C."/>
            <person name="Koll F."/>
            <person name="Le Moue A."/>
            <person name="Lepere C."/>
            <person name="Malinsky S."/>
            <person name="Nowacki M."/>
            <person name="Nowak J.K."/>
            <person name="Plattner H."/>
            <person name="Poulain J."/>
            <person name="Ruiz F."/>
            <person name="Serrano V."/>
            <person name="Zagulski M."/>
            <person name="Dessen P."/>
            <person name="Betermier M."/>
            <person name="Weissenbach J."/>
            <person name="Scarpelli C."/>
            <person name="Schachter V."/>
            <person name="Sperling L."/>
            <person name="Meyer E."/>
            <person name="Cohen J."/>
            <person name="Wincker P."/>
        </authorList>
    </citation>
    <scope>NUCLEOTIDE SEQUENCE [LARGE SCALE GENOMIC DNA]</scope>
    <source>
        <strain evidence="10 11">Stock d4-2</strain>
    </source>
</reference>
<keyword evidence="3" id="KW-0479">Metal-binding</keyword>
<sequence>MDNINLNVDVGEIAETEQIKYTINDSQKELILKLHTEYQIPLIATIFVVIYKDCQTIESANELYKNIVPSDHDFIQYNESKDCAICTQQDSSHQVYHLNYSTLIKMADELQIKNTTKITCTICFEGKAEENITRFNNKMHNICEQCFTMNLITQIQSGRVQDLKCPHCNELLSDEIILKYAQEVKQKYLKFKNNISVATSTDRMWCPNNQCLKIVIFQTSSNFEKCTFCQTEFCKICRQKSHPDINCNENLKQFIGIPQNNERLVQCPRCKFLIEKIDGCSQITCSYCKCQWCWGCCKEITFLHPFYCPHFMPCYDEKVFWTKFLLIFWYFYLLLCLFFVGLFFGQILLFQCMQEARIYMNAKCWLQVVLNILVGIVGIIILPLTTAIYLVSIIPLCIGCIILDWHDGQTLKKQRQTSNVQQVEP</sequence>
<dbReference type="STRING" id="5888.A0C6V8"/>
<dbReference type="GO" id="GO:0006511">
    <property type="term" value="P:ubiquitin-dependent protein catabolic process"/>
    <property type="evidence" value="ECO:0000318"/>
    <property type="project" value="GO_Central"/>
</dbReference>
<dbReference type="RefSeq" id="XP_001433922.1">
    <property type="nucleotide sequence ID" value="XM_001433885.1"/>
</dbReference>
<keyword evidence="6" id="KW-0833">Ubl conjugation pathway</keyword>
<keyword evidence="8" id="KW-0472">Membrane</keyword>
<dbReference type="GeneID" id="5019707"/>
<dbReference type="InterPro" id="IPR051628">
    <property type="entry name" value="LUBAC_E3_Ligases"/>
</dbReference>
<evidence type="ECO:0000256" key="4">
    <source>
        <dbReference type="ARBA" id="ARBA00022737"/>
    </source>
</evidence>
<dbReference type="Gene3D" id="3.30.40.10">
    <property type="entry name" value="Zinc/RING finger domain, C3HC4 (zinc finger)"/>
    <property type="match status" value="1"/>
</dbReference>